<keyword evidence="1" id="KW-1133">Transmembrane helix</keyword>
<accession>A0A8J3VE36</accession>
<gene>
    <name evidence="2" type="ORF">Rhe02_22310</name>
</gene>
<keyword evidence="1" id="KW-0812">Transmembrane</keyword>
<dbReference type="Proteomes" id="UP000612899">
    <property type="component" value="Unassembled WGS sequence"/>
</dbReference>
<keyword evidence="1" id="KW-0472">Membrane</keyword>
<proteinExistence type="predicted"/>
<dbReference type="EMBL" id="BONY01000011">
    <property type="protein sequence ID" value="GIH04164.1"/>
    <property type="molecule type" value="Genomic_DNA"/>
</dbReference>
<evidence type="ECO:0000313" key="3">
    <source>
        <dbReference type="Proteomes" id="UP000612899"/>
    </source>
</evidence>
<evidence type="ECO:0000313" key="2">
    <source>
        <dbReference type="EMBL" id="GIH04164.1"/>
    </source>
</evidence>
<evidence type="ECO:0000256" key="1">
    <source>
        <dbReference type="SAM" id="Phobius"/>
    </source>
</evidence>
<protein>
    <submittedName>
        <fullName evidence="2">Uncharacterized protein</fullName>
    </submittedName>
</protein>
<comment type="caution">
    <text evidence="2">The sequence shown here is derived from an EMBL/GenBank/DDBJ whole genome shotgun (WGS) entry which is preliminary data.</text>
</comment>
<feature type="transmembrane region" description="Helical" evidence="1">
    <location>
        <begin position="6"/>
        <end position="35"/>
    </location>
</feature>
<keyword evidence="3" id="KW-1185">Reference proteome</keyword>
<dbReference type="RefSeq" id="WP_203908058.1">
    <property type="nucleotide sequence ID" value="NZ_BONY01000011.1"/>
</dbReference>
<organism evidence="2 3">
    <name type="scientific">Rhizocola hellebori</name>
    <dbReference type="NCBI Taxonomy" id="1392758"/>
    <lineage>
        <taxon>Bacteria</taxon>
        <taxon>Bacillati</taxon>
        <taxon>Actinomycetota</taxon>
        <taxon>Actinomycetes</taxon>
        <taxon>Micromonosporales</taxon>
        <taxon>Micromonosporaceae</taxon>
        <taxon>Rhizocola</taxon>
    </lineage>
</organism>
<sequence length="47" mass="4852">MITGLFILAAIIGIGAVFALFAALIGVAVAGGALAKLRDMLTRHRKE</sequence>
<dbReference type="AlphaFoldDB" id="A0A8J3VE36"/>
<name>A0A8J3VE36_9ACTN</name>
<reference evidence="2" key="1">
    <citation type="submission" date="2021-01" db="EMBL/GenBank/DDBJ databases">
        <title>Whole genome shotgun sequence of Rhizocola hellebori NBRC 109834.</title>
        <authorList>
            <person name="Komaki H."/>
            <person name="Tamura T."/>
        </authorList>
    </citation>
    <scope>NUCLEOTIDE SEQUENCE</scope>
    <source>
        <strain evidence="2">NBRC 109834</strain>
    </source>
</reference>